<proteinExistence type="predicted"/>
<comment type="caution">
    <text evidence="1">The sequence shown here is derived from an EMBL/GenBank/DDBJ whole genome shotgun (WGS) entry which is preliminary data.</text>
</comment>
<name>A0A8K0C649_IGNLU</name>
<sequence>MTATGIRLEYLESQNGQNWVLQFRGKQMKHDCSAVISLPETGNFSKCGNRFSGKTTKDVQAFIYAVTVYKECVQIRDANALKWLPMLFDSLAATWFQGAKSLFQTCNETIDGLKNAFGKKLPPHRIFRDLFAREQRDDKPTNVFVSTACALLAELPKTPVLDETHKLNMIYGLLSSRIRKKTGPHTTSRTAAVTNLEVLCLDTGEQIPRPLIKVDVVGLHGFAYVDSKRPEEYYESHAEPGTDADVASLSAEEGFDLNSVC</sequence>
<dbReference type="EMBL" id="VTPC01090711">
    <property type="protein sequence ID" value="KAF2881675.1"/>
    <property type="molecule type" value="Genomic_DNA"/>
</dbReference>
<dbReference type="OrthoDB" id="8027319at2759"/>
<evidence type="ECO:0008006" key="3">
    <source>
        <dbReference type="Google" id="ProtNLM"/>
    </source>
</evidence>
<dbReference type="Proteomes" id="UP000801492">
    <property type="component" value="Unassembled WGS sequence"/>
</dbReference>
<reference evidence="1" key="1">
    <citation type="submission" date="2019-08" db="EMBL/GenBank/DDBJ databases">
        <title>The genome of the North American firefly Photinus pyralis.</title>
        <authorList>
            <consortium name="Photinus pyralis genome working group"/>
            <person name="Fallon T.R."/>
            <person name="Sander Lower S.E."/>
            <person name="Weng J.-K."/>
        </authorList>
    </citation>
    <scope>NUCLEOTIDE SEQUENCE</scope>
    <source>
        <strain evidence="1">TRF0915ILg1</strain>
        <tissue evidence="1">Whole body</tissue>
    </source>
</reference>
<protein>
    <recommendedName>
        <fullName evidence="3">Retrotransposon gag domain-containing protein</fullName>
    </recommendedName>
</protein>
<gene>
    <name evidence="1" type="ORF">ILUMI_24532</name>
</gene>
<organism evidence="1 2">
    <name type="scientific">Ignelater luminosus</name>
    <name type="common">Cucubano</name>
    <name type="synonym">Pyrophorus luminosus</name>
    <dbReference type="NCBI Taxonomy" id="2038154"/>
    <lineage>
        <taxon>Eukaryota</taxon>
        <taxon>Metazoa</taxon>
        <taxon>Ecdysozoa</taxon>
        <taxon>Arthropoda</taxon>
        <taxon>Hexapoda</taxon>
        <taxon>Insecta</taxon>
        <taxon>Pterygota</taxon>
        <taxon>Neoptera</taxon>
        <taxon>Endopterygota</taxon>
        <taxon>Coleoptera</taxon>
        <taxon>Polyphaga</taxon>
        <taxon>Elateriformia</taxon>
        <taxon>Elateroidea</taxon>
        <taxon>Elateridae</taxon>
        <taxon>Agrypninae</taxon>
        <taxon>Pyrophorini</taxon>
        <taxon>Ignelater</taxon>
    </lineage>
</organism>
<dbReference type="AlphaFoldDB" id="A0A8K0C649"/>
<keyword evidence="2" id="KW-1185">Reference proteome</keyword>
<evidence type="ECO:0000313" key="2">
    <source>
        <dbReference type="Proteomes" id="UP000801492"/>
    </source>
</evidence>
<evidence type="ECO:0000313" key="1">
    <source>
        <dbReference type="EMBL" id="KAF2881675.1"/>
    </source>
</evidence>
<accession>A0A8K0C649</accession>